<evidence type="ECO:0000259" key="1">
    <source>
        <dbReference type="Pfam" id="PF08770"/>
    </source>
</evidence>
<sequence length="110" mass="12074">MGVVEMDDNMKMRAQLKGDYVEVKVLMSHPMETGRRKDDFGQLVAAHFIQLVTATLNGKVVLEAQWGTGISKNPYLTFRLKGAKLGDIVAVTWHDNLGATATQEIAVTQG</sequence>
<proteinExistence type="predicted"/>
<name>A0A1J5QSR2_9ZZZZ</name>
<dbReference type="InterPro" id="IPR014880">
    <property type="entry name" value="SoxZ_dom"/>
</dbReference>
<dbReference type="Pfam" id="PF08770">
    <property type="entry name" value="SoxZ"/>
    <property type="match status" value="1"/>
</dbReference>
<accession>A0A1J5QSR2</accession>
<dbReference type="NCBIfam" id="TIGR04490">
    <property type="entry name" value="SoxZ_true"/>
    <property type="match status" value="1"/>
</dbReference>
<gene>
    <name evidence="2" type="ORF">GALL_377280</name>
</gene>
<evidence type="ECO:0000313" key="2">
    <source>
        <dbReference type="EMBL" id="OIQ80515.1"/>
    </source>
</evidence>
<dbReference type="InterPro" id="IPR014756">
    <property type="entry name" value="Ig_E-set"/>
</dbReference>
<dbReference type="SUPFAM" id="SSF81296">
    <property type="entry name" value="E set domains"/>
    <property type="match status" value="1"/>
</dbReference>
<dbReference type="InterPro" id="IPR030995">
    <property type="entry name" value="SoxZ"/>
</dbReference>
<feature type="domain" description="Sulphur oxidation protein SoxZ" evidence="1">
    <location>
        <begin position="12"/>
        <end position="105"/>
    </location>
</feature>
<dbReference type="EMBL" id="MLJW01001050">
    <property type="protein sequence ID" value="OIQ80515.1"/>
    <property type="molecule type" value="Genomic_DNA"/>
</dbReference>
<reference evidence="2" key="1">
    <citation type="submission" date="2016-10" db="EMBL/GenBank/DDBJ databases">
        <title>Sequence of Gallionella enrichment culture.</title>
        <authorList>
            <person name="Poehlein A."/>
            <person name="Muehling M."/>
            <person name="Daniel R."/>
        </authorList>
    </citation>
    <scope>NUCLEOTIDE SEQUENCE</scope>
</reference>
<protein>
    <submittedName>
        <fullName evidence="2">Sulfur oxidation protein SoxZ</fullName>
    </submittedName>
</protein>
<dbReference type="Gene3D" id="2.60.40.10">
    <property type="entry name" value="Immunoglobulins"/>
    <property type="match status" value="1"/>
</dbReference>
<dbReference type="InterPro" id="IPR013783">
    <property type="entry name" value="Ig-like_fold"/>
</dbReference>
<dbReference type="AlphaFoldDB" id="A0A1J5QSR2"/>
<organism evidence="2">
    <name type="scientific">mine drainage metagenome</name>
    <dbReference type="NCBI Taxonomy" id="410659"/>
    <lineage>
        <taxon>unclassified sequences</taxon>
        <taxon>metagenomes</taxon>
        <taxon>ecological metagenomes</taxon>
    </lineage>
</organism>
<comment type="caution">
    <text evidence="2">The sequence shown here is derived from an EMBL/GenBank/DDBJ whole genome shotgun (WGS) entry which is preliminary data.</text>
</comment>